<accession>A0A1B7LCH9</accession>
<dbReference type="PANTHER" id="PTHR37418">
    <property type="entry name" value="3-KETO-5-AMINOHEXANOATE CLEAVAGE ENZYME-RELATED"/>
    <property type="match status" value="1"/>
</dbReference>
<evidence type="ECO:0000256" key="3">
    <source>
        <dbReference type="ARBA" id="ARBA00022723"/>
    </source>
</evidence>
<keyword evidence="6" id="KW-1185">Reference proteome</keyword>
<reference evidence="5 6" key="1">
    <citation type="submission" date="2016-04" db="EMBL/GenBank/DDBJ databases">
        <authorList>
            <person name="Evans L.H."/>
            <person name="Alamgir A."/>
            <person name="Owens N."/>
            <person name="Weber N.D."/>
            <person name="Virtaneva K."/>
            <person name="Barbian K."/>
            <person name="Babar A."/>
            <person name="Rosenke K."/>
        </authorList>
    </citation>
    <scope>NUCLEOTIDE SEQUENCE [LARGE SCALE GENOMIC DNA]</scope>
    <source>
        <strain evidence="5 6">LMa1</strain>
    </source>
</reference>
<comment type="caution">
    <text evidence="5">The sequence shown here is derived from an EMBL/GenBank/DDBJ whole genome shotgun (WGS) entry which is preliminary data.</text>
</comment>
<gene>
    <name evidence="5" type="ORF">A6M21_13115</name>
</gene>
<evidence type="ECO:0000256" key="4">
    <source>
        <dbReference type="ARBA" id="ARBA00022833"/>
    </source>
</evidence>
<evidence type="ECO:0000313" key="6">
    <source>
        <dbReference type="Proteomes" id="UP000078532"/>
    </source>
</evidence>
<organism evidence="5 6">
    <name type="scientific">Desulfotomaculum copahuensis</name>
    <dbReference type="NCBI Taxonomy" id="1838280"/>
    <lineage>
        <taxon>Bacteria</taxon>
        <taxon>Bacillati</taxon>
        <taxon>Bacillota</taxon>
        <taxon>Clostridia</taxon>
        <taxon>Eubacteriales</taxon>
        <taxon>Desulfotomaculaceae</taxon>
        <taxon>Desulfotomaculum</taxon>
    </lineage>
</organism>
<dbReference type="AlphaFoldDB" id="A0A1B7LCH9"/>
<dbReference type="STRING" id="1838280.A6M21_13115"/>
<dbReference type="Gene3D" id="3.20.20.70">
    <property type="entry name" value="Aldolase class I"/>
    <property type="match status" value="1"/>
</dbReference>
<dbReference type="Proteomes" id="UP000078532">
    <property type="component" value="Unassembled WGS sequence"/>
</dbReference>
<evidence type="ECO:0000256" key="2">
    <source>
        <dbReference type="ARBA" id="ARBA00022679"/>
    </source>
</evidence>
<keyword evidence="4" id="KW-0862">Zinc</keyword>
<protein>
    <submittedName>
        <fullName evidence="5">3-keto-5-aminohexanoate cleavage protein</fullName>
    </submittedName>
</protein>
<dbReference type="InterPro" id="IPR013785">
    <property type="entry name" value="Aldolase_TIM"/>
</dbReference>
<dbReference type="PANTHER" id="PTHR37418:SF2">
    <property type="entry name" value="3-KETO-5-AMINOHEXANOATE CLEAVAGE ENZYME"/>
    <property type="match status" value="1"/>
</dbReference>
<keyword evidence="3" id="KW-0479">Metal-binding</keyword>
<dbReference type="InterPro" id="IPR008567">
    <property type="entry name" value="BKACE"/>
</dbReference>
<dbReference type="Pfam" id="PF05853">
    <property type="entry name" value="BKACE"/>
    <property type="match status" value="1"/>
</dbReference>
<proteinExistence type="predicted"/>
<evidence type="ECO:0000313" key="5">
    <source>
        <dbReference type="EMBL" id="OAT80670.1"/>
    </source>
</evidence>
<dbReference type="EMBL" id="LYVF01000175">
    <property type="protein sequence ID" value="OAT80670.1"/>
    <property type="molecule type" value="Genomic_DNA"/>
</dbReference>
<dbReference type="GO" id="GO:0046872">
    <property type="term" value="F:metal ion binding"/>
    <property type="evidence" value="ECO:0007669"/>
    <property type="project" value="UniProtKB-KW"/>
</dbReference>
<comment type="cofactor">
    <cofactor evidence="1">
        <name>Zn(2+)</name>
        <dbReference type="ChEBI" id="CHEBI:29105"/>
    </cofactor>
</comment>
<name>A0A1B7LCH9_9FIRM</name>
<dbReference type="RefSeq" id="WP_066669598.1">
    <property type="nucleotide sequence ID" value="NZ_LYVF01000175.1"/>
</dbReference>
<sequence length="273" mass="29281">MEKLIITVAPVGAEVTRREQPYLPVTPEEIAKEAVAAREAGAAIIHLHVRDEAGKPTQDVNTFARVMELIKSQTDLIIQVSTGGAVGMTAEERLQPLALKPEMASLTGGTCNFGDEVFYNPPPLLEAFARRMLESGVKPEIEVFEAGMIQNALALVKKGLLKPPLHFDFVLGVPGAAPATPRQLLYLAESLPAGATWSVAGVGRHQLPLATLAIILGGHARVGFEDNIYYRKGELAQSNARLVARVVRLAGELGRPPAAPDEARRILGLAPRQ</sequence>
<evidence type="ECO:0000256" key="1">
    <source>
        <dbReference type="ARBA" id="ARBA00001947"/>
    </source>
</evidence>
<keyword evidence="2" id="KW-0808">Transferase</keyword>
<dbReference type="OrthoDB" id="63399at2"/>
<dbReference type="GO" id="GO:0043720">
    <property type="term" value="F:3-keto-5-aminohexanoate cleavage activity"/>
    <property type="evidence" value="ECO:0007669"/>
    <property type="project" value="InterPro"/>
</dbReference>